<accession>A0A1Q2SKH3</accession>
<proteinExistence type="predicted"/>
<dbReference type="EMBL" id="AP014836">
    <property type="protein sequence ID" value="BAW79619.1"/>
    <property type="molecule type" value="Genomic_DNA"/>
</dbReference>
<dbReference type="Proteomes" id="UP000243679">
    <property type="component" value="Chromosome"/>
</dbReference>
<evidence type="ECO:0000313" key="2">
    <source>
        <dbReference type="Proteomes" id="UP000243679"/>
    </source>
</evidence>
<name>A0A1Q2SKH3_9GAMM</name>
<dbReference type="KEGG" id="ntt:TAO_0249"/>
<organism evidence="1 2">
    <name type="scientific">Candidatus Nitrosoglobus terrae</name>
    <dbReference type="NCBI Taxonomy" id="1630141"/>
    <lineage>
        <taxon>Bacteria</taxon>
        <taxon>Pseudomonadati</taxon>
        <taxon>Pseudomonadota</taxon>
        <taxon>Gammaproteobacteria</taxon>
        <taxon>Chromatiales</taxon>
        <taxon>Chromatiaceae</taxon>
        <taxon>Candidatus Nitrosoglobus</taxon>
    </lineage>
</organism>
<sequence>MVSGFNFKMLGQSLADVLDFSTMTLNASAININGHLALNGNTAIENVNVLGHALINSMAPIAPNTIIDLSTFGITNASLILNEQFQTADSITVNALDLKLNGSSIMGLPTLISGDLILGHSMAQLVNSLASTTIDNPSVLLLFSTGLIILGIVTNSNRRNQK</sequence>
<keyword evidence="2" id="KW-1185">Reference proteome</keyword>
<evidence type="ECO:0000313" key="1">
    <source>
        <dbReference type="EMBL" id="BAW79619.1"/>
    </source>
</evidence>
<reference evidence="1 2" key="1">
    <citation type="journal article" date="2017" name="ISME J.">
        <title>An acid-tolerant ammonia-oxidizing ?-proteobacterium from soil.</title>
        <authorList>
            <person name="Hayatsu M."/>
            <person name="Tago K."/>
            <person name="Uchiyama I."/>
            <person name="Toyoda A."/>
            <person name="Wang Y."/>
            <person name="Shimomura Y."/>
            <person name="Okubo T."/>
            <person name="Kurisu F."/>
            <person name="Hirono Y."/>
            <person name="Nonaka K."/>
            <person name="Akiyama H."/>
            <person name="Itoh T."/>
            <person name="Takami H."/>
        </authorList>
    </citation>
    <scope>NUCLEOTIDE SEQUENCE [LARGE SCALE GENOMIC DNA]</scope>
    <source>
        <strain evidence="1 2">TAO100</strain>
    </source>
</reference>
<dbReference type="AlphaFoldDB" id="A0A1Q2SKH3"/>
<gene>
    <name evidence="1" type="ORF">TAO_0249</name>
</gene>
<dbReference type="NCBIfam" id="NF040603">
    <property type="entry name" value="choice_anch_P"/>
    <property type="match status" value="1"/>
</dbReference>
<protein>
    <submittedName>
        <fullName evidence="1">Uncharacterized protein</fullName>
    </submittedName>
</protein>